<evidence type="ECO:0000256" key="9">
    <source>
        <dbReference type="ARBA" id="ARBA00022553"/>
    </source>
</evidence>
<evidence type="ECO:0000256" key="4">
    <source>
        <dbReference type="ARBA" id="ARBA00004496"/>
    </source>
</evidence>
<evidence type="ECO:0000256" key="20">
    <source>
        <dbReference type="RuleBase" id="RU361215"/>
    </source>
</evidence>
<dbReference type="AlphaFoldDB" id="A0A2Y9HFU3"/>
<dbReference type="PANTHER" id="PTHR10589">
    <property type="entry name" value="UBIQUITIN CARBOXYL-TERMINAL HYDROLASE"/>
    <property type="match status" value="1"/>
</dbReference>
<organism evidence="23 24">
    <name type="scientific">Neomonachus schauinslandi</name>
    <name type="common">Hawaiian monk seal</name>
    <name type="synonym">Monachus schauinslandi</name>
    <dbReference type="NCBI Taxonomy" id="29088"/>
    <lineage>
        <taxon>Eukaryota</taxon>
        <taxon>Metazoa</taxon>
        <taxon>Chordata</taxon>
        <taxon>Craniata</taxon>
        <taxon>Vertebrata</taxon>
        <taxon>Euteleostomi</taxon>
        <taxon>Mammalia</taxon>
        <taxon>Eutheria</taxon>
        <taxon>Laurasiatheria</taxon>
        <taxon>Carnivora</taxon>
        <taxon>Caniformia</taxon>
        <taxon>Pinnipedia</taxon>
        <taxon>Phocidae</taxon>
        <taxon>Monachinae</taxon>
        <taxon>Monachini</taxon>
        <taxon>Neomonachus</taxon>
    </lineage>
</organism>
<dbReference type="CDD" id="cd09617">
    <property type="entry name" value="Peptidase_C12_UCH37_BAP1"/>
    <property type="match status" value="1"/>
</dbReference>
<evidence type="ECO:0000256" key="7">
    <source>
        <dbReference type="ARBA" id="ARBA00022473"/>
    </source>
</evidence>
<dbReference type="GO" id="GO:0006325">
    <property type="term" value="P:chromatin organization"/>
    <property type="evidence" value="ECO:0007669"/>
    <property type="project" value="UniProtKB-KW"/>
</dbReference>
<feature type="site" description="Important for enzyme activity" evidence="19">
    <location>
        <position position="184"/>
    </location>
</feature>
<comment type="similarity">
    <text evidence="5">Belongs to the peptidase C12 family. BAP1 subfamily.</text>
</comment>
<accession>A0A2Y9HFU3</accession>
<feature type="compositionally biased region" description="Low complexity" evidence="21">
    <location>
        <begin position="332"/>
        <end position="342"/>
    </location>
</feature>
<reference evidence="24" key="1">
    <citation type="submission" date="2025-08" db="UniProtKB">
        <authorList>
            <consortium name="RefSeq"/>
        </authorList>
    </citation>
    <scope>IDENTIFICATION</scope>
    <source>
        <tissue evidence="24">Blood</tissue>
    </source>
</reference>
<dbReference type="SUPFAM" id="SSF54001">
    <property type="entry name" value="Cysteine proteinases"/>
    <property type="match status" value="1"/>
</dbReference>
<keyword evidence="12 19" id="KW-0833">Ubl conjugation pathway</keyword>
<keyword evidence="11" id="KW-0221">Differentiation</keyword>
<evidence type="ECO:0000256" key="21">
    <source>
        <dbReference type="SAM" id="MobiDB-lite"/>
    </source>
</evidence>
<dbReference type="GO" id="GO:0004843">
    <property type="term" value="F:cysteine-type deubiquitinase activity"/>
    <property type="evidence" value="ECO:0007669"/>
    <property type="project" value="UniProtKB-UniRule"/>
</dbReference>
<evidence type="ECO:0000256" key="19">
    <source>
        <dbReference type="PROSITE-ProRule" id="PRU01393"/>
    </source>
</evidence>
<keyword evidence="7" id="KW-0217">Developmental protein</keyword>
<dbReference type="GO" id="GO:0016579">
    <property type="term" value="P:protein deubiquitination"/>
    <property type="evidence" value="ECO:0007669"/>
    <property type="project" value="TreeGrafter"/>
</dbReference>
<dbReference type="InterPro" id="IPR038765">
    <property type="entry name" value="Papain-like_cys_pep_sf"/>
</dbReference>
<dbReference type="GeneID" id="110584768"/>
<dbReference type="GO" id="GO:0005737">
    <property type="term" value="C:cytoplasm"/>
    <property type="evidence" value="ECO:0007669"/>
    <property type="project" value="UniProtKB-SubCell"/>
</dbReference>
<dbReference type="GO" id="GO:0005694">
    <property type="term" value="C:chromosome"/>
    <property type="evidence" value="ECO:0007669"/>
    <property type="project" value="UniProtKB-SubCell"/>
</dbReference>
<feature type="compositionally biased region" description="Basic and acidic residues" evidence="21">
    <location>
        <begin position="526"/>
        <end position="542"/>
    </location>
</feature>
<evidence type="ECO:0000256" key="12">
    <source>
        <dbReference type="ARBA" id="ARBA00022786"/>
    </source>
</evidence>
<dbReference type="CTD" id="8314"/>
<evidence type="ECO:0000313" key="24">
    <source>
        <dbReference type="RefSeq" id="XP_021550591.1"/>
    </source>
</evidence>
<dbReference type="GO" id="GO:0003682">
    <property type="term" value="F:chromatin binding"/>
    <property type="evidence" value="ECO:0007669"/>
    <property type="project" value="UniProtKB-ARBA"/>
</dbReference>
<dbReference type="InterPro" id="IPR001578">
    <property type="entry name" value="Peptidase_C12_UCH"/>
</dbReference>
<feature type="region of interest" description="Disordered" evidence="21">
    <location>
        <begin position="274"/>
        <end position="355"/>
    </location>
</feature>
<evidence type="ECO:0000256" key="2">
    <source>
        <dbReference type="ARBA" id="ARBA00004123"/>
    </source>
</evidence>
<evidence type="ECO:0000256" key="14">
    <source>
        <dbReference type="ARBA" id="ARBA00022807"/>
    </source>
</evidence>
<keyword evidence="16" id="KW-0156">Chromatin regulator</keyword>
<keyword evidence="17" id="KW-0175">Coiled coil</keyword>
<sequence length="657" mass="73012">MNKGWLELESDPGLFTLLVEDFGVKGVQVEEIYDLQSKCQGPVYGFIFLFKWIEERRSRRKVSTLVDDTSVIDDDIVNNMFFAHQLIPNSCATHALLSVLLNCSNVDLGPTLSRMKDFTKGFSPESKGYAIGNAPELAKAHNSHARPEPRHLPEKQNGLSAVRTMEAFHFVSYVPITGRLFELDGLKVYPIDHGPWGEDEEWTDKARRVIMERIGLATAGEPYHDIRFNLMAVVPDRRIKYEARLHVLKVNRQTVLEALQQLIRVTQPELIQTHKSQEPQLPEECKPASSKSPLALEASRAAAASEATHTDGVEEVAGSCPQAPTHSPPSKPKLVVKPPGSSLNGVPPNPTPIVQRLPAFLDNHNYAKSPMQEEEDLAAGVGRSRVPVRPPQQYSDDEDDYEDDEDDDVQNTNSAISNESTDTASEIGSAFNSPLRSPIRSANPTRPSSPVTSHISKVLFGEDDSLLRVDCIRYNRAVRDLGPLVSTGLLHLAEDGVLSPLALTEGGKGSSPCSRPSQGSQGSSSPEEKEVAEAVDSREKPGLARPGEPLSGEKYSPKELLALLKCVEAEIANYEACLKEEVEKRKKFKIDDQRRTHNYDEFICTFISMLAQEGMLANLVEQNISVRRRQGVSIGRLHKQRKPDRRKRSRPYKAKRQ</sequence>
<keyword evidence="9" id="KW-0597">Phosphoprotein</keyword>
<gene>
    <name evidence="24" type="primary">BAP1</name>
</gene>
<keyword evidence="10 19" id="KW-0645">Protease</keyword>
<dbReference type="FunFam" id="1.20.58.860:FF:000002">
    <property type="entry name" value="Ubiquitin carboxyl-terminal hydrolase"/>
    <property type="match status" value="1"/>
</dbReference>
<dbReference type="GO" id="GO:0006511">
    <property type="term" value="P:ubiquitin-dependent protein catabolic process"/>
    <property type="evidence" value="ECO:0007669"/>
    <property type="project" value="UniProtKB-UniRule"/>
</dbReference>
<evidence type="ECO:0000256" key="17">
    <source>
        <dbReference type="ARBA" id="ARBA00023054"/>
    </source>
</evidence>
<evidence type="ECO:0000256" key="8">
    <source>
        <dbReference type="ARBA" id="ARBA00022490"/>
    </source>
</evidence>
<evidence type="ECO:0000259" key="22">
    <source>
        <dbReference type="PROSITE" id="PS52048"/>
    </source>
</evidence>
<dbReference type="Pfam" id="PF18031">
    <property type="entry name" value="UCH_C"/>
    <property type="match status" value="1"/>
</dbReference>
<keyword evidence="8" id="KW-0963">Cytoplasm</keyword>
<evidence type="ECO:0000256" key="15">
    <source>
        <dbReference type="ARBA" id="ARBA00022843"/>
    </source>
</evidence>
<evidence type="ECO:0000256" key="3">
    <source>
        <dbReference type="ARBA" id="ARBA00004286"/>
    </source>
</evidence>
<evidence type="ECO:0000256" key="11">
    <source>
        <dbReference type="ARBA" id="ARBA00022782"/>
    </source>
</evidence>
<feature type="region of interest" description="Disordered" evidence="21">
    <location>
        <begin position="503"/>
        <end position="551"/>
    </location>
</feature>
<feature type="compositionally biased region" description="Acidic residues" evidence="21">
    <location>
        <begin position="395"/>
        <end position="409"/>
    </location>
</feature>
<keyword evidence="6" id="KW-0158">Chromosome</keyword>
<dbReference type="PRINTS" id="PR00707">
    <property type="entry name" value="UBCTHYDRLASE"/>
</dbReference>
<evidence type="ECO:0000256" key="5">
    <source>
        <dbReference type="ARBA" id="ARBA00007182"/>
    </source>
</evidence>
<protein>
    <recommendedName>
        <fullName evidence="20">Ubiquitin carboxyl-terminal hydrolase</fullName>
        <ecNumber evidence="20">3.4.19.12</ecNumber>
    </recommendedName>
</protein>
<feature type="compositionally biased region" description="Low complexity" evidence="21">
    <location>
        <begin position="294"/>
        <end position="307"/>
    </location>
</feature>
<comment type="catalytic activity">
    <reaction evidence="1 19 20">
        <text>Thiol-dependent hydrolysis of ester, thioester, amide, peptide and isopeptide bonds formed by the C-terminal Gly of ubiquitin (a 76-residue protein attached to proteins as an intracellular targeting signal).</text>
        <dbReference type="EC" id="3.4.19.12"/>
    </reaction>
</comment>
<dbReference type="InterPro" id="IPR036959">
    <property type="entry name" value="Peptidase_C12_UCH_sf"/>
</dbReference>
<dbReference type="GO" id="GO:0010468">
    <property type="term" value="P:regulation of gene expression"/>
    <property type="evidence" value="ECO:0007669"/>
    <property type="project" value="UniProtKB-ARBA"/>
</dbReference>
<dbReference type="FunFam" id="3.40.532.10:FF:000002">
    <property type="entry name" value="Ubiquitin carboxyl-terminal hydrolase"/>
    <property type="match status" value="1"/>
</dbReference>
<keyword evidence="18" id="KW-0539">Nucleus</keyword>
<dbReference type="RefSeq" id="XP_021550591.1">
    <property type="nucleotide sequence ID" value="XM_021694916.1"/>
</dbReference>
<feature type="active site" description="Proton donor" evidence="19">
    <location>
        <position position="169"/>
    </location>
</feature>
<feature type="compositionally biased region" description="Polar residues" evidence="21">
    <location>
        <begin position="410"/>
        <end position="452"/>
    </location>
</feature>
<dbReference type="EC" id="3.4.19.12" evidence="20"/>
<name>A0A2Y9HFU3_NEOSC</name>
<evidence type="ECO:0000256" key="16">
    <source>
        <dbReference type="ARBA" id="ARBA00022853"/>
    </source>
</evidence>
<feature type="domain" description="UCH catalytic" evidence="22">
    <location>
        <begin position="4"/>
        <end position="235"/>
    </location>
</feature>
<keyword evidence="15" id="KW-0832">Ubl conjugation</keyword>
<dbReference type="InterPro" id="IPR041507">
    <property type="entry name" value="UCH_C"/>
</dbReference>
<dbReference type="Proteomes" id="UP000248481">
    <property type="component" value="Chromosome 1"/>
</dbReference>
<evidence type="ECO:0000256" key="13">
    <source>
        <dbReference type="ARBA" id="ARBA00022801"/>
    </source>
</evidence>
<proteinExistence type="inferred from homology"/>
<dbReference type="Pfam" id="PF01088">
    <property type="entry name" value="Peptidase_C12"/>
    <property type="match status" value="1"/>
</dbReference>
<evidence type="ECO:0000256" key="6">
    <source>
        <dbReference type="ARBA" id="ARBA00022454"/>
    </source>
</evidence>
<evidence type="ECO:0000256" key="18">
    <source>
        <dbReference type="ARBA" id="ARBA00023242"/>
    </source>
</evidence>
<dbReference type="GO" id="GO:0030154">
    <property type="term" value="P:cell differentiation"/>
    <property type="evidence" value="ECO:0007669"/>
    <property type="project" value="UniProtKB-KW"/>
</dbReference>
<evidence type="ECO:0000256" key="10">
    <source>
        <dbReference type="ARBA" id="ARBA00022670"/>
    </source>
</evidence>
<feature type="site" description="Transition state stabilizer" evidence="19">
    <location>
        <position position="85"/>
    </location>
</feature>
<keyword evidence="14 19" id="KW-0788">Thiol protease</keyword>
<dbReference type="GO" id="GO:0005634">
    <property type="term" value="C:nucleus"/>
    <property type="evidence" value="ECO:0007669"/>
    <property type="project" value="UniProtKB-SubCell"/>
</dbReference>
<feature type="region of interest" description="Disordered" evidence="21">
    <location>
        <begin position="372"/>
        <end position="452"/>
    </location>
</feature>
<dbReference type="PROSITE" id="PS52048">
    <property type="entry name" value="UCH_DOMAIN"/>
    <property type="match status" value="1"/>
</dbReference>
<evidence type="ECO:0000256" key="1">
    <source>
        <dbReference type="ARBA" id="ARBA00000707"/>
    </source>
</evidence>
<feature type="compositionally biased region" description="Low complexity" evidence="21">
    <location>
        <begin position="510"/>
        <end position="525"/>
    </location>
</feature>
<dbReference type="Gene3D" id="3.40.532.10">
    <property type="entry name" value="Peptidase C12, ubiquitin carboxyl-terminal hydrolase"/>
    <property type="match status" value="1"/>
</dbReference>
<keyword evidence="13 19" id="KW-0378">Hydrolase</keyword>
<keyword evidence="23" id="KW-1185">Reference proteome</keyword>
<feature type="active site" description="Nucleophile" evidence="19">
    <location>
        <position position="91"/>
    </location>
</feature>
<comment type="subcellular location">
    <subcellularLocation>
        <location evidence="3">Chromosome</location>
    </subcellularLocation>
    <subcellularLocation>
        <location evidence="4">Cytoplasm</location>
    </subcellularLocation>
    <subcellularLocation>
        <location evidence="2">Nucleus</location>
    </subcellularLocation>
</comment>
<evidence type="ECO:0000313" key="23">
    <source>
        <dbReference type="Proteomes" id="UP000248481"/>
    </source>
</evidence>
<feature type="region of interest" description="Disordered" evidence="21">
    <location>
        <begin position="631"/>
        <end position="657"/>
    </location>
</feature>
<dbReference type="PROSITE" id="PS52049">
    <property type="entry name" value="ULD"/>
    <property type="match status" value="1"/>
</dbReference>
<dbReference type="PANTHER" id="PTHR10589:SF28">
    <property type="entry name" value="UBIQUITIN CARBOXYL-TERMINAL HYDROLASE BAP1"/>
    <property type="match status" value="1"/>
</dbReference>
<dbReference type="Gene3D" id="1.20.58.860">
    <property type="match status" value="1"/>
</dbReference>